<feature type="transmembrane region" description="Helical" evidence="1">
    <location>
        <begin position="193"/>
        <end position="214"/>
    </location>
</feature>
<keyword evidence="3" id="KW-0378">Hydrolase</keyword>
<evidence type="ECO:0000256" key="1">
    <source>
        <dbReference type="SAM" id="Phobius"/>
    </source>
</evidence>
<feature type="transmembrane region" description="Helical" evidence="1">
    <location>
        <begin position="160"/>
        <end position="181"/>
    </location>
</feature>
<keyword evidence="1" id="KW-1133">Transmembrane helix</keyword>
<gene>
    <name evidence="3" type="ORF">LPT13_00785</name>
</gene>
<feature type="transmembrane region" description="Helical" evidence="1">
    <location>
        <begin position="226"/>
        <end position="244"/>
    </location>
</feature>
<keyword evidence="1" id="KW-0812">Transmembrane</keyword>
<dbReference type="EMBL" id="JAJMLW010000001">
    <property type="protein sequence ID" value="MCI2240893.1"/>
    <property type="molecule type" value="Genomic_DNA"/>
</dbReference>
<evidence type="ECO:0000313" key="4">
    <source>
        <dbReference type="Proteomes" id="UP001430755"/>
    </source>
</evidence>
<keyword evidence="3" id="KW-0482">Metalloprotease</keyword>
<keyword evidence="1" id="KW-0472">Membrane</keyword>
<feature type="transmembrane region" description="Helical" evidence="1">
    <location>
        <begin position="131"/>
        <end position="148"/>
    </location>
</feature>
<dbReference type="Pfam" id="PF02517">
    <property type="entry name" value="Rce1-like"/>
    <property type="match status" value="1"/>
</dbReference>
<evidence type="ECO:0000259" key="2">
    <source>
        <dbReference type="Pfam" id="PF02517"/>
    </source>
</evidence>
<dbReference type="RefSeq" id="WP_242162553.1">
    <property type="nucleotide sequence ID" value="NZ_JAJMLW010000001.1"/>
</dbReference>
<dbReference type="Proteomes" id="UP001430755">
    <property type="component" value="Unassembled WGS sequence"/>
</dbReference>
<reference evidence="3" key="1">
    <citation type="submission" date="2021-11" db="EMBL/GenBank/DDBJ databases">
        <title>A Novel Adlercreutzia Species, isolated from a Allomyrina dichotoma larva feces.</title>
        <authorList>
            <person name="Suh M.K."/>
        </authorList>
    </citation>
    <scope>NUCLEOTIDE SEQUENCE</scope>
    <source>
        <strain evidence="3">JBNU-10</strain>
    </source>
</reference>
<dbReference type="GO" id="GO:0008237">
    <property type="term" value="F:metallopeptidase activity"/>
    <property type="evidence" value="ECO:0007669"/>
    <property type="project" value="UniProtKB-KW"/>
</dbReference>
<dbReference type="InterPro" id="IPR003675">
    <property type="entry name" value="Rce1/LyrA-like_dom"/>
</dbReference>
<evidence type="ECO:0000313" key="3">
    <source>
        <dbReference type="EMBL" id="MCI2240893.1"/>
    </source>
</evidence>
<proteinExistence type="predicted"/>
<sequence length="259" mass="25981">MTTGGALDDGRTRRRRLAVVAGLVLAAALLACVILALGMFHVKHPEGAAAAALPDGSSPAGSALGLPDGASAAGSASAIPANAEAGALAGRVGELVITCALAAVVEELLFRGLLLGWIARLGRRRGWRAPVLAAAVLSSAAFALLHGLPAPGMPWPADGLAWASIALKVSQALLFAIAMAGLRLESGGLGAPIAVHGAFDLLYFGPSVLATGAFPLTYICASPAEWAALGASVVVLLCPAALAWRAMARGVLPYDDDQD</sequence>
<accession>A0ABS9WDF4</accession>
<feature type="domain" description="CAAX prenyl protease 2/Lysostaphin resistance protein A-like" evidence="2">
    <location>
        <begin position="94"/>
        <end position="201"/>
    </location>
</feature>
<feature type="transmembrane region" description="Helical" evidence="1">
    <location>
        <begin position="17"/>
        <end position="40"/>
    </location>
</feature>
<keyword evidence="4" id="KW-1185">Reference proteome</keyword>
<name>A0ABS9WDF4_9ACTN</name>
<keyword evidence="3" id="KW-0645">Protease</keyword>
<organism evidence="3 4">
    <name type="scientific">Adlercreutzia faecimuris</name>
    <dbReference type="NCBI Taxonomy" id="2897341"/>
    <lineage>
        <taxon>Bacteria</taxon>
        <taxon>Bacillati</taxon>
        <taxon>Actinomycetota</taxon>
        <taxon>Coriobacteriia</taxon>
        <taxon>Eggerthellales</taxon>
        <taxon>Eggerthellaceae</taxon>
        <taxon>Adlercreutzia</taxon>
    </lineage>
</organism>
<comment type="caution">
    <text evidence="3">The sequence shown here is derived from an EMBL/GenBank/DDBJ whole genome shotgun (WGS) entry which is preliminary data.</text>
</comment>
<protein>
    <submittedName>
        <fullName evidence="3">CPBP family intramembrane metalloprotease</fullName>
    </submittedName>
</protein>
<feature type="transmembrane region" description="Helical" evidence="1">
    <location>
        <begin position="95"/>
        <end position="119"/>
    </location>
</feature>